<reference evidence="1" key="1">
    <citation type="journal article" date="2014" name="Front. Microbiol.">
        <title>High frequency of phylogenetically diverse reductive dehalogenase-homologous genes in deep subseafloor sedimentary metagenomes.</title>
        <authorList>
            <person name="Kawai M."/>
            <person name="Futagami T."/>
            <person name="Toyoda A."/>
            <person name="Takaki Y."/>
            <person name="Nishi S."/>
            <person name="Hori S."/>
            <person name="Arai W."/>
            <person name="Tsubouchi T."/>
            <person name="Morono Y."/>
            <person name="Uchiyama I."/>
            <person name="Ito T."/>
            <person name="Fujiyama A."/>
            <person name="Inagaki F."/>
            <person name="Takami H."/>
        </authorList>
    </citation>
    <scope>NUCLEOTIDE SEQUENCE</scope>
    <source>
        <strain evidence="1">Expedition CK06-06</strain>
    </source>
</reference>
<evidence type="ECO:0000313" key="1">
    <source>
        <dbReference type="EMBL" id="GAH24141.1"/>
    </source>
</evidence>
<dbReference type="EMBL" id="BARU01000718">
    <property type="protein sequence ID" value="GAH24141.1"/>
    <property type="molecule type" value="Genomic_DNA"/>
</dbReference>
<accession>X1DSY5</accession>
<sequence>MVEDKLLPSPELVLKIKFIGDTKFRRPDLGLALKGEFNRFGLYVQKKEPFYYFAGGKHIPKLEFAIDFDYSLPTTDKGFFRYQVAVRKYKPGDWEKNVDLTYKFARAFHDMVEVEEEKERRKGPPLVAIHPSDSPELAEALGKAEDIVQLKVQAIHQLVLQKLRSDTSWQYKNYELSGDEVQFVR</sequence>
<comment type="caution">
    <text evidence="1">The sequence shown here is derived from an EMBL/GenBank/DDBJ whole genome shotgun (WGS) entry which is preliminary data.</text>
</comment>
<name>X1DSY5_9ZZZZ</name>
<proteinExistence type="predicted"/>
<protein>
    <submittedName>
        <fullName evidence="1">Uncharacterized protein</fullName>
    </submittedName>
</protein>
<gene>
    <name evidence="1" type="ORF">S03H2_02211</name>
</gene>
<organism evidence="1">
    <name type="scientific">marine sediment metagenome</name>
    <dbReference type="NCBI Taxonomy" id="412755"/>
    <lineage>
        <taxon>unclassified sequences</taxon>
        <taxon>metagenomes</taxon>
        <taxon>ecological metagenomes</taxon>
    </lineage>
</organism>
<dbReference type="AlphaFoldDB" id="X1DSY5"/>